<dbReference type="GO" id="GO:0034388">
    <property type="term" value="C:Pwp2p-containing subcomplex of 90S preribosome"/>
    <property type="evidence" value="ECO:0007669"/>
    <property type="project" value="EnsemblFungi"/>
</dbReference>
<reference evidence="9" key="1">
    <citation type="submission" date="2016-05" db="EMBL/GenBank/DDBJ databases">
        <title>Comparative genomics of biotechnologically important yeasts.</title>
        <authorList>
            <consortium name="DOE Joint Genome Institute"/>
            <person name="Riley R."/>
            <person name="Haridas S."/>
            <person name="Wolfe K.H."/>
            <person name="Lopes M.R."/>
            <person name="Hittinger C.T."/>
            <person name="Goker M."/>
            <person name="Salamov A."/>
            <person name="Wisecaver J."/>
            <person name="Long T.M."/>
            <person name="Aerts A.L."/>
            <person name="Barry K."/>
            <person name="Choi C."/>
            <person name="Clum A."/>
            <person name="Coughlan A.Y."/>
            <person name="Deshpande S."/>
            <person name="Douglass A.P."/>
            <person name="Hanson S.J."/>
            <person name="Klenk H.-P."/>
            <person name="Labutti K."/>
            <person name="Lapidus A."/>
            <person name="Lindquist E."/>
            <person name="Lipzen A."/>
            <person name="Meier-Kolthoff J.P."/>
            <person name="Ohm R.A."/>
            <person name="Otillar R.P."/>
            <person name="Pangilinan J."/>
            <person name="Peng Y."/>
            <person name="Rokas A."/>
            <person name="Rosa C.A."/>
            <person name="Scheuner C."/>
            <person name="Sibirny A.A."/>
            <person name="Slot J.C."/>
            <person name="Stielow J.B."/>
            <person name="Sun H."/>
            <person name="Kurtzman C.P."/>
            <person name="Blackwell M."/>
            <person name="Grigoriev I.V."/>
            <person name="Jeffries T.W."/>
        </authorList>
    </citation>
    <scope>NUCLEOTIDE SEQUENCE [LARGE SCALE GENOMIC DNA]</scope>
    <source>
        <strain evidence="9">DSM 1968</strain>
    </source>
</reference>
<dbReference type="GO" id="GO:0034511">
    <property type="term" value="F:U3 snoRNA binding"/>
    <property type="evidence" value="ECO:0007669"/>
    <property type="project" value="EnsemblFungi"/>
</dbReference>
<gene>
    <name evidence="8" type="ORF">ASCRUDRAFT_9176</name>
</gene>
<dbReference type="SMART" id="SM00320">
    <property type="entry name" value="WD40"/>
    <property type="match status" value="11"/>
</dbReference>
<accession>A0A1D2VEP3</accession>
<organism evidence="8 9">
    <name type="scientific">Ascoidea rubescens DSM 1968</name>
    <dbReference type="NCBI Taxonomy" id="1344418"/>
    <lineage>
        <taxon>Eukaryota</taxon>
        <taxon>Fungi</taxon>
        <taxon>Dikarya</taxon>
        <taxon>Ascomycota</taxon>
        <taxon>Saccharomycotina</taxon>
        <taxon>Saccharomycetes</taxon>
        <taxon>Ascoideaceae</taxon>
        <taxon>Ascoidea</taxon>
    </lineage>
</organism>
<dbReference type="AlphaFoldDB" id="A0A1D2VEP3"/>
<dbReference type="GO" id="GO:0000480">
    <property type="term" value="P:endonucleolytic cleavage in 5'-ETS of tricistronic rRNA transcript (SSU-rRNA, 5.8S rRNA, LSU-rRNA)"/>
    <property type="evidence" value="ECO:0007669"/>
    <property type="project" value="EnsemblFungi"/>
</dbReference>
<keyword evidence="9" id="KW-1185">Reference proteome</keyword>
<dbReference type="Pfam" id="PF25172">
    <property type="entry name" value="Beta-prop_WDR3_2nd"/>
    <property type="match status" value="1"/>
</dbReference>
<dbReference type="Pfam" id="PF04003">
    <property type="entry name" value="Utp12"/>
    <property type="match status" value="1"/>
</dbReference>
<dbReference type="FunFam" id="2.130.10.10:FF:000178">
    <property type="entry name" value="WD repeat domain 3"/>
    <property type="match status" value="1"/>
</dbReference>
<evidence type="ECO:0000256" key="1">
    <source>
        <dbReference type="ARBA" id="ARBA00004604"/>
    </source>
</evidence>
<sequence>MKNLVPKLIHRNMVKSYQRYEQERCFGVITSNSNVIWQPYADLKAKPSGKIVTAGLEELLIWDIKTGELIRKLNDNINPGAYDSNSSKPPAEITYLQYHAENNIVAAGYSDGNIKIWDLTSGSVIINFSGHKSAITMLIFDKTGTRLCSGSRDSNITLWDLVSESGLFKLRSHKDQITGLCFISPQNTAESNLSTENNDLSLMEEEWLVSTSKDGLIKLWDLKTRQCIETHLAHTGECWALNVNNSNTIAITSGVENNFKIWEINLLNEEHKLIEKAVIKKQTTSKCLNIQFKYISNSLNFFFVQNLDRTLEIYRIRPLDEVNSLLKKKKKKLEEKLKSDQPDSDDENDVQKKIDEKMNALKFSTQYHPVTIIRGSSKIRSSAWGNCTSNSLSLSLSLNNNSIENFKIDLPDSVKKLSITNKDITSSKTSTIELKGHRTDIRAIDISSDNKLLATASNGLLKIWNIKTTNCIRTFDCGYALCCKFLPGGALVVLGTKTGDVELYDLASSELLDSVKAHEAAVWSLDVTPNGKTLVTGSADKMVKFWDFKVEQETISGTDKTIPKLKLFHSKVLELSDDILSVKISPDSKYLAISLLDSTVKVFLFDTLKFYLSLYGHKLPVLSIDISFDSKLIITSSADKNIKIWGLDFGDCHRSLFAHQDSIMSVKFIPNSHNFFSGSKDGLVKYWDGDKFDCIQKLPAHQSEVWSIAISGDGNFVASTSHDHSIRIWRETEDQVFLEEEREKEVDELYEATLLNSLEDDENMKNTGKENEEDFDEVTRAGRQTTETLKAGEKLMEALDMGTKDLEEQSEYNKLYQAWLKNQSLAKPSQPSRNPLLVALGDISSADYVIGVIQKIKPSQLEDSLLVLPFSYTLKLLKFMEIWTSFKHDNYSKLEQNKNYLINNLSLLCRILFFIIANNHKELISQKNENLRSQLITVKSQLRVYLNRSCDELGYNIEGLKFITREWNYKHNTEYIDEYEQREHEDKMARKRVYTTIA</sequence>
<feature type="repeat" description="WD" evidence="6">
    <location>
        <begin position="93"/>
        <end position="127"/>
    </location>
</feature>
<evidence type="ECO:0000256" key="3">
    <source>
        <dbReference type="ARBA" id="ARBA00022737"/>
    </source>
</evidence>
<dbReference type="PROSITE" id="PS50231">
    <property type="entry name" value="RICIN_B_LECTIN"/>
    <property type="match status" value="1"/>
</dbReference>
<name>A0A1D2VEP3_9ASCO</name>
<dbReference type="Proteomes" id="UP000095038">
    <property type="component" value="Unassembled WGS sequence"/>
</dbReference>
<feature type="domain" description="Small-subunit processome Utp12" evidence="7">
    <location>
        <begin position="847"/>
        <end position="964"/>
    </location>
</feature>
<dbReference type="Gene3D" id="2.130.10.10">
    <property type="entry name" value="YVTN repeat-like/Quinoprotein amine dehydrogenase"/>
    <property type="match status" value="5"/>
</dbReference>
<feature type="repeat" description="WD" evidence="6">
    <location>
        <begin position="698"/>
        <end position="729"/>
    </location>
</feature>
<comment type="subcellular location">
    <subcellularLocation>
        <location evidence="1">Nucleus</location>
        <location evidence="1">Nucleolus</location>
    </subcellularLocation>
</comment>
<dbReference type="PROSITE" id="PS50294">
    <property type="entry name" value="WD_REPEATS_REGION"/>
    <property type="match status" value="6"/>
</dbReference>
<feature type="repeat" description="WD" evidence="6">
    <location>
        <begin position="434"/>
        <end position="474"/>
    </location>
</feature>
<dbReference type="FunCoup" id="A0A1D2VEP3">
    <property type="interactions" value="1215"/>
</dbReference>
<proteinExistence type="inferred from homology"/>
<dbReference type="Pfam" id="PF25173">
    <property type="entry name" value="Beta-prop_WDR3_1st"/>
    <property type="match status" value="1"/>
</dbReference>
<evidence type="ECO:0000259" key="7">
    <source>
        <dbReference type="Pfam" id="PF04003"/>
    </source>
</evidence>
<comment type="similarity">
    <text evidence="5">Belongs to the WD repeat WDR3/UTP12 family.</text>
</comment>
<dbReference type="InterPro" id="IPR007148">
    <property type="entry name" value="SSU_processome_Utp12"/>
</dbReference>
<feature type="repeat" description="WD" evidence="6">
    <location>
        <begin position="515"/>
        <end position="556"/>
    </location>
</feature>
<dbReference type="RefSeq" id="XP_020046297.1">
    <property type="nucleotide sequence ID" value="XM_020195087.1"/>
</dbReference>
<dbReference type="CDD" id="cd00200">
    <property type="entry name" value="WD40"/>
    <property type="match status" value="1"/>
</dbReference>
<keyword evidence="2 6" id="KW-0853">WD repeat</keyword>
<dbReference type="InterPro" id="IPR036322">
    <property type="entry name" value="WD40_repeat_dom_sf"/>
</dbReference>
<evidence type="ECO:0000256" key="2">
    <source>
        <dbReference type="ARBA" id="ARBA00022574"/>
    </source>
</evidence>
<dbReference type="GeneID" id="30968723"/>
<feature type="repeat" description="WD" evidence="6">
    <location>
        <begin position="614"/>
        <end position="655"/>
    </location>
</feature>
<keyword evidence="4" id="KW-0539">Nucleus</keyword>
<dbReference type="GO" id="GO:0000472">
    <property type="term" value="P:endonucleolytic cleavage to generate mature 5'-end of SSU-rRNA from (SSU-rRNA, 5.8S rRNA, LSU-rRNA)"/>
    <property type="evidence" value="ECO:0007669"/>
    <property type="project" value="EnsemblFungi"/>
</dbReference>
<dbReference type="InterPro" id="IPR051570">
    <property type="entry name" value="TBC1_cilium_biogenesis"/>
</dbReference>
<dbReference type="STRING" id="1344418.A0A1D2VEP3"/>
<feature type="repeat" description="WD" evidence="6">
    <location>
        <begin position="128"/>
        <end position="169"/>
    </location>
</feature>
<dbReference type="GO" id="GO:0000447">
    <property type="term" value="P:endonucleolytic cleavage in ITS1 to separate SSU-rRNA from 5.8S rRNA and LSU-rRNA from tricistronic rRNA transcript (SSU-rRNA, 5.8S rRNA, LSU-rRNA)"/>
    <property type="evidence" value="ECO:0007669"/>
    <property type="project" value="EnsemblFungi"/>
</dbReference>
<dbReference type="PANTHER" id="PTHR19853">
    <property type="entry name" value="WD REPEAT CONTAINING PROTEIN 3 WDR3"/>
    <property type="match status" value="1"/>
</dbReference>
<dbReference type="EMBL" id="KV454484">
    <property type="protein sequence ID" value="ODV59990.1"/>
    <property type="molecule type" value="Genomic_DNA"/>
</dbReference>
<evidence type="ECO:0000256" key="6">
    <source>
        <dbReference type="PROSITE-ProRule" id="PRU00221"/>
    </source>
</evidence>
<dbReference type="PRINTS" id="PR00320">
    <property type="entry name" value="GPROTEINBRPT"/>
</dbReference>
<protein>
    <submittedName>
        <fullName evidence="8">Utp12-domain-containing protein</fullName>
    </submittedName>
</protein>
<evidence type="ECO:0000256" key="4">
    <source>
        <dbReference type="ARBA" id="ARBA00023242"/>
    </source>
</evidence>
<dbReference type="InParanoid" id="A0A1D2VEP3"/>
<dbReference type="SUPFAM" id="SSF50978">
    <property type="entry name" value="WD40 repeat-like"/>
    <property type="match status" value="2"/>
</dbReference>
<dbReference type="FunFam" id="2.130.10.10:FF:000157">
    <property type="entry name" value="WD repeat domain 3"/>
    <property type="match status" value="1"/>
</dbReference>
<dbReference type="PROSITE" id="PS00678">
    <property type="entry name" value="WD_REPEATS_1"/>
    <property type="match status" value="4"/>
</dbReference>
<evidence type="ECO:0000313" key="8">
    <source>
        <dbReference type="EMBL" id="ODV59990.1"/>
    </source>
</evidence>
<feature type="repeat" description="WD" evidence="6">
    <location>
        <begin position="656"/>
        <end position="688"/>
    </location>
</feature>
<dbReference type="PANTHER" id="PTHR19853:SF0">
    <property type="entry name" value="WD REPEAT-CONTAINING PROTEIN 3"/>
    <property type="match status" value="1"/>
</dbReference>
<dbReference type="GO" id="GO:0032040">
    <property type="term" value="C:small-subunit processome"/>
    <property type="evidence" value="ECO:0007669"/>
    <property type="project" value="EnsemblFungi"/>
</dbReference>
<evidence type="ECO:0000256" key="5">
    <source>
        <dbReference type="ARBA" id="ARBA00038229"/>
    </source>
</evidence>
<dbReference type="PROSITE" id="PS50082">
    <property type="entry name" value="WD_REPEATS_2"/>
    <property type="match status" value="8"/>
</dbReference>
<dbReference type="InterPro" id="IPR019775">
    <property type="entry name" value="WD40_repeat_CS"/>
</dbReference>
<dbReference type="InterPro" id="IPR015943">
    <property type="entry name" value="WD40/YVTN_repeat-like_dom_sf"/>
</dbReference>
<feature type="repeat" description="WD" evidence="6">
    <location>
        <begin position="208"/>
        <end position="230"/>
    </location>
</feature>
<dbReference type="InterPro" id="IPR001680">
    <property type="entry name" value="WD40_rpt"/>
</dbReference>
<dbReference type="OrthoDB" id="407922at2759"/>
<dbReference type="InterPro" id="IPR020472">
    <property type="entry name" value="WD40_PAC1"/>
</dbReference>
<keyword evidence="3" id="KW-0677">Repeat</keyword>
<evidence type="ECO:0000313" key="9">
    <source>
        <dbReference type="Proteomes" id="UP000095038"/>
    </source>
</evidence>